<protein>
    <submittedName>
        <fullName evidence="3">Class A beta-lactamase-related serine hydrolase</fullName>
    </submittedName>
</protein>
<keyword evidence="4" id="KW-1185">Reference proteome</keyword>
<organism evidence="3 4">
    <name type="scientific">Lacihabitans soyangensis</name>
    <dbReference type="NCBI Taxonomy" id="869394"/>
    <lineage>
        <taxon>Bacteria</taxon>
        <taxon>Pseudomonadati</taxon>
        <taxon>Bacteroidota</taxon>
        <taxon>Cytophagia</taxon>
        <taxon>Cytophagales</taxon>
        <taxon>Leadbetterellaceae</taxon>
        <taxon>Lacihabitans</taxon>
    </lineage>
</organism>
<proteinExistence type="predicted"/>
<reference evidence="3 4" key="1">
    <citation type="submission" date="2018-11" db="EMBL/GenBank/DDBJ databases">
        <title>Novel bacteria species description.</title>
        <authorList>
            <person name="Han J.-H."/>
        </authorList>
    </citation>
    <scope>NUCLEOTIDE SEQUENCE [LARGE SCALE GENOMIC DNA]</scope>
    <source>
        <strain evidence="3 4">KCTC23259</strain>
    </source>
</reference>
<dbReference type="RefSeq" id="WP_255037732.1">
    <property type="nucleotide sequence ID" value="NZ_RJUF01000049.1"/>
</dbReference>
<dbReference type="EMBL" id="RJUF01000049">
    <property type="protein sequence ID" value="MCP9763971.1"/>
    <property type="molecule type" value="Genomic_DNA"/>
</dbReference>
<evidence type="ECO:0000313" key="4">
    <source>
        <dbReference type="Proteomes" id="UP001204144"/>
    </source>
</evidence>
<keyword evidence="1" id="KW-0732">Signal</keyword>
<gene>
    <name evidence="3" type="ORF">EGI31_13525</name>
</gene>
<feature type="signal peptide" evidence="1">
    <location>
        <begin position="1"/>
        <end position="19"/>
    </location>
</feature>
<dbReference type="InterPro" id="IPR012338">
    <property type="entry name" value="Beta-lactam/transpept-like"/>
</dbReference>
<dbReference type="PANTHER" id="PTHR46825:SF9">
    <property type="entry name" value="BETA-LACTAMASE-RELATED DOMAIN-CONTAINING PROTEIN"/>
    <property type="match status" value="1"/>
</dbReference>
<feature type="chain" id="PRO_5042093761" evidence="1">
    <location>
        <begin position="20"/>
        <end position="354"/>
    </location>
</feature>
<dbReference type="SUPFAM" id="SSF56601">
    <property type="entry name" value="beta-lactamase/transpeptidase-like"/>
    <property type="match status" value="1"/>
</dbReference>
<accession>A0AAE3KV98</accession>
<evidence type="ECO:0000259" key="2">
    <source>
        <dbReference type="Pfam" id="PF00144"/>
    </source>
</evidence>
<dbReference type="Gene3D" id="3.40.710.10">
    <property type="entry name" value="DD-peptidase/beta-lactamase superfamily"/>
    <property type="match status" value="1"/>
</dbReference>
<dbReference type="InterPro" id="IPR001466">
    <property type="entry name" value="Beta-lactam-related"/>
</dbReference>
<dbReference type="Proteomes" id="UP001204144">
    <property type="component" value="Unassembled WGS sequence"/>
</dbReference>
<name>A0AAE3KV98_9BACT</name>
<comment type="caution">
    <text evidence="3">The sequence shown here is derived from an EMBL/GenBank/DDBJ whole genome shotgun (WGS) entry which is preliminary data.</text>
</comment>
<dbReference type="PANTHER" id="PTHR46825">
    <property type="entry name" value="D-ALANYL-D-ALANINE-CARBOXYPEPTIDASE/ENDOPEPTIDASE AMPH"/>
    <property type="match status" value="1"/>
</dbReference>
<feature type="domain" description="Beta-lactamase-related" evidence="2">
    <location>
        <begin position="30"/>
        <end position="343"/>
    </location>
</feature>
<sequence>MKNLFNLFLFLLFSFQSFSQPTAYQIKEIDNDLQDLYKNQKFNGVVLFAKNGSPIYKKAFGVANFKSNEPLKFNSSFNLASVSKQFFAMMIMQLKEAGKLNYDDKLAMYFPEFPYKKITIRHLLQHTSGLPEYFDFAEEHLDEDEILTNKKLLALLVEKKPKLNFEPGTKWEYSNTGYALLTNIIEKTSKMAIEDYFRVKIAQPLGLKDSFVFYQKIKTNTSAGHQRVYGFEVKKGKKYSNDLTNMDGVVGDGNLYSSVEDLLKWDQALYTNKLVSLNALKEAFTSGSTTNGEEFGYGFGWEIDENNKIVSHTGSWVGFENFISRNMKTKTTVIILSSSSNDAAIDVINEILEK</sequence>
<evidence type="ECO:0000313" key="3">
    <source>
        <dbReference type="EMBL" id="MCP9763971.1"/>
    </source>
</evidence>
<keyword evidence="3" id="KW-0378">Hydrolase</keyword>
<dbReference type="GO" id="GO:0016787">
    <property type="term" value="F:hydrolase activity"/>
    <property type="evidence" value="ECO:0007669"/>
    <property type="project" value="UniProtKB-KW"/>
</dbReference>
<dbReference type="Pfam" id="PF00144">
    <property type="entry name" value="Beta-lactamase"/>
    <property type="match status" value="1"/>
</dbReference>
<evidence type="ECO:0000256" key="1">
    <source>
        <dbReference type="SAM" id="SignalP"/>
    </source>
</evidence>
<dbReference type="AlphaFoldDB" id="A0AAE3KV98"/>
<dbReference type="InterPro" id="IPR050491">
    <property type="entry name" value="AmpC-like"/>
</dbReference>